<reference evidence="3" key="1">
    <citation type="journal article" date="2019" name="Int. J. Syst. Evol. Microbiol.">
        <title>The Global Catalogue of Microorganisms (GCM) 10K type strain sequencing project: providing services to taxonomists for standard genome sequencing and annotation.</title>
        <authorList>
            <consortium name="The Broad Institute Genomics Platform"/>
            <consortium name="The Broad Institute Genome Sequencing Center for Infectious Disease"/>
            <person name="Wu L."/>
            <person name="Ma J."/>
        </authorList>
    </citation>
    <scope>NUCLEOTIDE SEQUENCE [LARGE SCALE GENOMIC DNA]</scope>
    <source>
        <strain evidence="3">KCTC 42730</strain>
    </source>
</reference>
<feature type="domain" description="DUF4124" evidence="1">
    <location>
        <begin position="13"/>
        <end position="48"/>
    </location>
</feature>
<protein>
    <submittedName>
        <fullName evidence="2">DUF4124 domain-containing protein</fullName>
    </submittedName>
</protein>
<gene>
    <name evidence="2" type="ORF">ACFOEE_12860</name>
</gene>
<dbReference type="RefSeq" id="WP_377124867.1">
    <property type="nucleotide sequence ID" value="NZ_JBHRSD010000022.1"/>
</dbReference>
<evidence type="ECO:0000259" key="1">
    <source>
        <dbReference type="Pfam" id="PF13511"/>
    </source>
</evidence>
<evidence type="ECO:0000313" key="2">
    <source>
        <dbReference type="EMBL" id="MFC3033411.1"/>
    </source>
</evidence>
<keyword evidence="3" id="KW-1185">Reference proteome</keyword>
<dbReference type="EMBL" id="JBHRSD010000022">
    <property type="protein sequence ID" value="MFC3033411.1"/>
    <property type="molecule type" value="Genomic_DNA"/>
</dbReference>
<accession>A0ABV7CLF8</accession>
<comment type="caution">
    <text evidence="2">The sequence shown here is derived from an EMBL/GenBank/DDBJ whole genome shotgun (WGS) entry which is preliminary data.</text>
</comment>
<sequence length="164" mass="18245">MSFTVSWVLPFMLASSTSVYKCNDNGTVVYSQFPCGKDQQVVTIKAPPFLGGQTAQQQTAQQTQQQTAQQVLADIESYVAVEQVKREIARLEGKREAKLKQRDAQLLALQQKKLKANNNLAGAQWETSISEEMSAISQAYATEVESLDAAIRSLQQRQLQLEHP</sequence>
<proteinExistence type="predicted"/>
<dbReference type="InterPro" id="IPR025392">
    <property type="entry name" value="DUF4124"/>
</dbReference>
<dbReference type="Pfam" id="PF13511">
    <property type="entry name" value="DUF4124"/>
    <property type="match status" value="1"/>
</dbReference>
<name>A0ABV7CLF8_9GAMM</name>
<dbReference type="Proteomes" id="UP001595453">
    <property type="component" value="Unassembled WGS sequence"/>
</dbReference>
<organism evidence="2 3">
    <name type="scientific">Pseudoalteromonas fenneropenaei</name>
    <dbReference type="NCBI Taxonomy" id="1737459"/>
    <lineage>
        <taxon>Bacteria</taxon>
        <taxon>Pseudomonadati</taxon>
        <taxon>Pseudomonadota</taxon>
        <taxon>Gammaproteobacteria</taxon>
        <taxon>Alteromonadales</taxon>
        <taxon>Pseudoalteromonadaceae</taxon>
        <taxon>Pseudoalteromonas</taxon>
    </lineage>
</organism>
<evidence type="ECO:0000313" key="3">
    <source>
        <dbReference type="Proteomes" id="UP001595453"/>
    </source>
</evidence>